<evidence type="ECO:0000256" key="1">
    <source>
        <dbReference type="SAM" id="MobiDB-lite"/>
    </source>
</evidence>
<dbReference type="EMBL" id="CP065682">
    <property type="protein sequence ID" value="QPS34858.1"/>
    <property type="molecule type" value="Genomic_DNA"/>
</dbReference>
<feature type="compositionally biased region" description="Basic and acidic residues" evidence="1">
    <location>
        <begin position="29"/>
        <end position="46"/>
    </location>
</feature>
<dbReference type="Proteomes" id="UP000594979">
    <property type="component" value="Chromosome"/>
</dbReference>
<evidence type="ECO:0000313" key="2">
    <source>
        <dbReference type="EMBL" id="QPS34858.1"/>
    </source>
</evidence>
<proteinExistence type="predicted"/>
<feature type="region of interest" description="Disordered" evidence="1">
    <location>
        <begin position="29"/>
        <end position="77"/>
    </location>
</feature>
<dbReference type="RefSeq" id="WP_141236311.1">
    <property type="nucleotide sequence ID" value="NZ_CP065682.1"/>
</dbReference>
<reference evidence="2 3" key="1">
    <citation type="submission" date="2020-12" db="EMBL/GenBank/DDBJ databases">
        <title>FDA dAtabase for Regulatory Grade micrObial Sequences (FDA-ARGOS): Supporting development and validation of Infectious Disease Dx tests.</title>
        <authorList>
            <person name="Sproer C."/>
            <person name="Gronow S."/>
            <person name="Severitt S."/>
            <person name="Schroder I."/>
            <person name="Tallon L."/>
            <person name="Sadzewicz L."/>
            <person name="Zhao X."/>
            <person name="Boylan J."/>
            <person name="Ott S."/>
            <person name="Bowen H."/>
            <person name="Vavikolanu K."/>
            <person name="Mehta A."/>
            <person name="Aluvathingal J."/>
            <person name="Nadendla S."/>
            <person name="Lowell S."/>
            <person name="Myers T."/>
            <person name="Yan Y."/>
            <person name="Sichtig H."/>
        </authorList>
    </citation>
    <scope>NUCLEOTIDE SEQUENCE [LARGE SCALE GENOMIC DNA]</scope>
    <source>
        <strain evidence="2 3">FDAARGOS_902</strain>
    </source>
</reference>
<evidence type="ECO:0000313" key="3">
    <source>
        <dbReference type="Proteomes" id="UP000594979"/>
    </source>
</evidence>
<sequence>MTDPRIDPESVPGLSNERAQVLFDEMVRDALAKQEERERTEERDGGGSDGHSSTSYAKRVWRDVKNVLNPPPRKKRT</sequence>
<protein>
    <submittedName>
        <fullName evidence="2">Uncharacterized protein</fullName>
    </submittedName>
</protein>
<gene>
    <name evidence="2" type="ORF">I6G59_05990</name>
</gene>
<dbReference type="KEGG" id="bcau:I6G59_05990"/>
<dbReference type="AlphaFoldDB" id="A0A7T2WQ44"/>
<accession>A0A7T2WQ44</accession>
<organism evidence="2 3">
    <name type="scientific">Brevibacterium casei</name>
    <dbReference type="NCBI Taxonomy" id="33889"/>
    <lineage>
        <taxon>Bacteria</taxon>
        <taxon>Bacillati</taxon>
        <taxon>Actinomycetota</taxon>
        <taxon>Actinomycetes</taxon>
        <taxon>Micrococcales</taxon>
        <taxon>Brevibacteriaceae</taxon>
        <taxon>Brevibacterium</taxon>
    </lineage>
</organism>
<name>A0A7T2WQ44_9MICO</name>